<dbReference type="HOGENOM" id="CLU_2773091_0_0_5"/>
<dbReference type="EMBL" id="CP001832">
    <property type="protein sequence ID" value="AEH83799.1"/>
    <property type="molecule type" value="Genomic_DNA"/>
</dbReference>
<accession>F7XGX3</accession>
<evidence type="ECO:0000313" key="2">
    <source>
        <dbReference type="Proteomes" id="UP000009045"/>
    </source>
</evidence>
<dbReference type="InterPro" id="IPR018738">
    <property type="entry name" value="DUF2280"/>
</dbReference>
<evidence type="ECO:0000313" key="1">
    <source>
        <dbReference type="EMBL" id="AEH83799.1"/>
    </source>
</evidence>
<name>F7XGX3_SINMM</name>
<proteinExistence type="predicted"/>
<protein>
    <submittedName>
        <fullName evidence="1">Uncharacterized protein</fullName>
    </submittedName>
</protein>
<reference evidence="1 2" key="1">
    <citation type="journal article" date="2011" name="J. Biotechnol.">
        <title>The complete genome sequence of the dominant Sinorhizobium meliloti field isolate SM11 extends the S. meliloti pan-genome.</title>
        <authorList>
            <person name="Schneiker-Bekel S."/>
            <person name="Wibberg D."/>
            <person name="Bekel T."/>
            <person name="Blom J."/>
            <person name="Linke B."/>
            <person name="Neuweger H."/>
            <person name="Stiens M."/>
            <person name="Vorholter F.J."/>
            <person name="Weidner S."/>
            <person name="Goesmann A."/>
            <person name="Puhler A."/>
            <person name="Schluter A."/>
        </authorList>
    </citation>
    <scope>NUCLEOTIDE SEQUENCE [LARGE SCALE GENOMIC DNA]</scope>
    <source>
        <strain evidence="1 2">SM11</strain>
        <plasmid evidence="2">pSmeSM11d</plasmid>
    </source>
</reference>
<geneLocation type="plasmid" evidence="1 2">
    <name>pSmeSM11d</name>
</geneLocation>
<dbReference type="Proteomes" id="UP000009045">
    <property type="component" value="Plasmid pSmeSM11d"/>
</dbReference>
<dbReference type="Pfam" id="PF10045">
    <property type="entry name" value="DUF2280"/>
    <property type="match status" value="1"/>
</dbReference>
<sequence length="69" mass="7736">MQRVACFDPASIVDDAVRMDTADSKTRKTFLEDTAIIAISDRAVRLRALQRKAENLARCSARHCLSMPQ</sequence>
<dbReference type="AlphaFoldDB" id="F7XGX3"/>
<dbReference type="KEGG" id="smx:SM11_pD0967"/>
<dbReference type="PATRIC" id="fig|707241.3.peg.6657"/>
<organism evidence="1 2">
    <name type="scientific">Sinorhizobium meliloti (strain SM11)</name>
    <dbReference type="NCBI Taxonomy" id="707241"/>
    <lineage>
        <taxon>Bacteria</taxon>
        <taxon>Pseudomonadati</taxon>
        <taxon>Pseudomonadota</taxon>
        <taxon>Alphaproteobacteria</taxon>
        <taxon>Hyphomicrobiales</taxon>
        <taxon>Rhizobiaceae</taxon>
        <taxon>Sinorhizobium/Ensifer group</taxon>
        <taxon>Sinorhizobium</taxon>
    </lineage>
</organism>
<keyword evidence="1" id="KW-0614">Plasmid</keyword>
<gene>
    <name evidence="1" type="ordered locus">SM11_pD0967</name>
</gene>